<feature type="chain" id="PRO_5009518327" description="BZIP domain-containing protein" evidence="2">
    <location>
        <begin position="21"/>
        <end position="188"/>
    </location>
</feature>
<name>A0A1F5EFU7_9BACT</name>
<sequence length="188" mass="21814">MRQLCILLMIFFFCLSSAFADLSNADNNLSIKQQISMRKEERKQAIERRGRACQSRNKNDYHQADADVKRINKEISNLYGQMQKSNQQNEQGKVANQQLPSQSNAFIMPAKSSDGEIIKQHHQHPIEHHKSERSRVRTSVTTNTTFESGPFRSNSRTYSDGRTESTFTIDSARRAKPRTRFQIRTRTY</sequence>
<feature type="compositionally biased region" description="Basic and acidic residues" evidence="1">
    <location>
        <begin position="123"/>
        <end position="135"/>
    </location>
</feature>
<evidence type="ECO:0000313" key="4">
    <source>
        <dbReference type="Proteomes" id="UP000176451"/>
    </source>
</evidence>
<dbReference type="Proteomes" id="UP000176451">
    <property type="component" value="Unassembled WGS sequence"/>
</dbReference>
<feature type="region of interest" description="Disordered" evidence="1">
    <location>
        <begin position="123"/>
        <end position="165"/>
    </location>
</feature>
<evidence type="ECO:0008006" key="5">
    <source>
        <dbReference type="Google" id="ProtNLM"/>
    </source>
</evidence>
<feature type="signal peptide" evidence="2">
    <location>
        <begin position="1"/>
        <end position="20"/>
    </location>
</feature>
<gene>
    <name evidence="3" type="ORF">A3F08_02540</name>
</gene>
<dbReference type="AlphaFoldDB" id="A0A1F5EFU7"/>
<organism evidence="3 4">
    <name type="scientific">Candidatus Berkelbacteria bacterium RIFCSPHIGHO2_12_FULL_36_9</name>
    <dbReference type="NCBI Taxonomy" id="1797469"/>
    <lineage>
        <taxon>Bacteria</taxon>
        <taxon>Candidatus Berkelbacteria</taxon>
    </lineage>
</organism>
<reference evidence="3 4" key="1">
    <citation type="journal article" date="2016" name="Nat. Commun.">
        <title>Thousands of microbial genomes shed light on interconnected biogeochemical processes in an aquifer system.</title>
        <authorList>
            <person name="Anantharaman K."/>
            <person name="Brown C.T."/>
            <person name="Hug L.A."/>
            <person name="Sharon I."/>
            <person name="Castelle C.J."/>
            <person name="Probst A.J."/>
            <person name="Thomas B.C."/>
            <person name="Singh A."/>
            <person name="Wilkins M.J."/>
            <person name="Karaoz U."/>
            <person name="Brodie E.L."/>
            <person name="Williams K.H."/>
            <person name="Hubbard S.S."/>
            <person name="Banfield J.F."/>
        </authorList>
    </citation>
    <scope>NUCLEOTIDE SEQUENCE [LARGE SCALE GENOMIC DNA]</scope>
</reference>
<keyword evidence="2" id="KW-0732">Signal</keyword>
<feature type="compositionally biased region" description="Polar residues" evidence="1">
    <location>
        <begin position="151"/>
        <end position="165"/>
    </location>
</feature>
<protein>
    <recommendedName>
        <fullName evidence="5">BZIP domain-containing protein</fullName>
    </recommendedName>
</protein>
<proteinExistence type="predicted"/>
<evidence type="ECO:0000256" key="2">
    <source>
        <dbReference type="SAM" id="SignalP"/>
    </source>
</evidence>
<evidence type="ECO:0000313" key="3">
    <source>
        <dbReference type="EMBL" id="OGD66253.1"/>
    </source>
</evidence>
<accession>A0A1F5EFU7</accession>
<dbReference type="EMBL" id="MEZV01000041">
    <property type="protein sequence ID" value="OGD66253.1"/>
    <property type="molecule type" value="Genomic_DNA"/>
</dbReference>
<comment type="caution">
    <text evidence="3">The sequence shown here is derived from an EMBL/GenBank/DDBJ whole genome shotgun (WGS) entry which is preliminary data.</text>
</comment>
<evidence type="ECO:0000256" key="1">
    <source>
        <dbReference type="SAM" id="MobiDB-lite"/>
    </source>
</evidence>